<dbReference type="AlphaFoldDB" id="A0A919RMV0"/>
<evidence type="ECO:0000313" key="2">
    <source>
        <dbReference type="Proteomes" id="UP000606172"/>
    </source>
</evidence>
<name>A0A919RMV0_9ACTN</name>
<dbReference type="Proteomes" id="UP000606172">
    <property type="component" value="Unassembled WGS sequence"/>
</dbReference>
<protein>
    <submittedName>
        <fullName evidence="1">Uncharacterized protein</fullName>
    </submittedName>
</protein>
<accession>A0A919RMV0</accession>
<keyword evidence="2" id="KW-1185">Reference proteome</keyword>
<reference evidence="1" key="1">
    <citation type="submission" date="2021-01" db="EMBL/GenBank/DDBJ databases">
        <title>Whole genome shotgun sequence of Sinosporangium siamense NBRC 109515.</title>
        <authorList>
            <person name="Komaki H."/>
            <person name="Tamura T."/>
        </authorList>
    </citation>
    <scope>NUCLEOTIDE SEQUENCE</scope>
    <source>
        <strain evidence="1">NBRC 109515</strain>
    </source>
</reference>
<comment type="caution">
    <text evidence="1">The sequence shown here is derived from an EMBL/GenBank/DDBJ whole genome shotgun (WGS) entry which is preliminary data.</text>
</comment>
<proteinExistence type="predicted"/>
<evidence type="ECO:0000313" key="1">
    <source>
        <dbReference type="EMBL" id="GII94914.1"/>
    </source>
</evidence>
<dbReference type="EMBL" id="BOOW01000031">
    <property type="protein sequence ID" value="GII94914.1"/>
    <property type="molecule type" value="Genomic_DNA"/>
</dbReference>
<sequence>MSYITGYSGYPNGLPWATTSALWVVDLLLNVRRDVDQVGKGLIPVIREDVSPERGKWAQCPAMAVRVERRKEYPEWR</sequence>
<gene>
    <name evidence="1" type="ORF">Ssi02_51450</name>
</gene>
<organism evidence="1 2">
    <name type="scientific">Sinosporangium siamense</name>
    <dbReference type="NCBI Taxonomy" id="1367973"/>
    <lineage>
        <taxon>Bacteria</taxon>
        <taxon>Bacillati</taxon>
        <taxon>Actinomycetota</taxon>
        <taxon>Actinomycetes</taxon>
        <taxon>Streptosporangiales</taxon>
        <taxon>Streptosporangiaceae</taxon>
        <taxon>Sinosporangium</taxon>
    </lineage>
</organism>